<accession>A0A2P7BMI1</accession>
<evidence type="ECO:0000256" key="6">
    <source>
        <dbReference type="ARBA" id="ARBA00023136"/>
    </source>
</evidence>
<dbReference type="GO" id="GO:0071916">
    <property type="term" value="F:dipeptide transmembrane transporter activity"/>
    <property type="evidence" value="ECO:0007669"/>
    <property type="project" value="TreeGrafter"/>
</dbReference>
<keyword evidence="2 7" id="KW-0813">Transport</keyword>
<feature type="transmembrane region" description="Helical" evidence="7">
    <location>
        <begin position="120"/>
        <end position="141"/>
    </location>
</feature>
<dbReference type="PANTHER" id="PTHR43163:SF8">
    <property type="entry name" value="D,D-DIPEPTIDE TRANSPORT SYSTEM PERMEASE PROTEIN DDPB-RELATED"/>
    <property type="match status" value="1"/>
</dbReference>
<keyword evidence="5 7" id="KW-1133">Transmembrane helix</keyword>
<dbReference type="Pfam" id="PF00528">
    <property type="entry name" value="BPD_transp_1"/>
    <property type="match status" value="1"/>
</dbReference>
<feature type="transmembrane region" description="Helical" evidence="7">
    <location>
        <begin position="218"/>
        <end position="237"/>
    </location>
</feature>
<evidence type="ECO:0000313" key="9">
    <source>
        <dbReference type="EMBL" id="PSH67678.1"/>
    </source>
</evidence>
<dbReference type="PROSITE" id="PS50928">
    <property type="entry name" value="ABC_TM1"/>
    <property type="match status" value="1"/>
</dbReference>
<keyword evidence="6 7" id="KW-0472">Membrane</keyword>
<feature type="transmembrane region" description="Helical" evidence="7">
    <location>
        <begin position="20"/>
        <end position="45"/>
    </location>
</feature>
<evidence type="ECO:0000313" key="10">
    <source>
        <dbReference type="Proteomes" id="UP000241444"/>
    </source>
</evidence>
<feature type="domain" description="ABC transmembrane type-1" evidence="8">
    <location>
        <begin position="114"/>
        <end position="345"/>
    </location>
</feature>
<evidence type="ECO:0000256" key="1">
    <source>
        <dbReference type="ARBA" id="ARBA00004651"/>
    </source>
</evidence>
<sequence>MSSTESRLESRRSGAWASSLLLATGRFILIGAITFLGLLAVTFFIGRVIPIDPALAIVGDRAPAHVVERVREELGLNLPLYEQFVIYVKDALQGNFGNSVLTTNPVMTDIRRVFPATMELATLGTLIGALIGVPLGVLAAVKRGSIIDQIVRIIGLIGYSVPIFWLGLLALLVFYAKLGWTSGPGRIDVVYEYTFTPITGFYLLDAVLQGNWEAFRNIFSFIILPASLLGYFSLAYISRMTRSFMLNELEQEYIVAARAKGLSETRIIWGHALRNAAVPLVTVIALSYAGLLEGSVLTETVFSWPGLGLYITNSLQNADMNAVLGGTIIIGTVFVAINLLSDILYRALDPRTRAR</sequence>
<dbReference type="Pfam" id="PF19300">
    <property type="entry name" value="BPD_transp_1_N"/>
    <property type="match status" value="1"/>
</dbReference>
<feature type="transmembrane region" description="Helical" evidence="7">
    <location>
        <begin position="153"/>
        <end position="176"/>
    </location>
</feature>
<dbReference type="PANTHER" id="PTHR43163">
    <property type="entry name" value="DIPEPTIDE TRANSPORT SYSTEM PERMEASE PROTEIN DPPB-RELATED"/>
    <property type="match status" value="1"/>
</dbReference>
<proteinExistence type="inferred from homology"/>
<feature type="transmembrane region" description="Helical" evidence="7">
    <location>
        <begin position="276"/>
        <end position="302"/>
    </location>
</feature>
<evidence type="ECO:0000256" key="3">
    <source>
        <dbReference type="ARBA" id="ARBA00022475"/>
    </source>
</evidence>
<keyword evidence="10" id="KW-1185">Reference proteome</keyword>
<keyword evidence="3" id="KW-1003">Cell membrane</keyword>
<evidence type="ECO:0000256" key="5">
    <source>
        <dbReference type="ARBA" id="ARBA00022989"/>
    </source>
</evidence>
<dbReference type="RefSeq" id="WP_106712392.1">
    <property type="nucleotide sequence ID" value="NZ_PGGO01000013.1"/>
</dbReference>
<dbReference type="OrthoDB" id="9805855at2"/>
<comment type="subcellular location">
    <subcellularLocation>
        <location evidence="1 7">Cell membrane</location>
        <topology evidence="1 7">Multi-pass membrane protein</topology>
    </subcellularLocation>
</comment>
<feature type="transmembrane region" description="Helical" evidence="7">
    <location>
        <begin position="322"/>
        <end position="345"/>
    </location>
</feature>
<protein>
    <submittedName>
        <fullName evidence="9">Peptide ABC transporter permease</fullName>
    </submittedName>
</protein>
<dbReference type="InterPro" id="IPR035906">
    <property type="entry name" value="MetI-like_sf"/>
</dbReference>
<evidence type="ECO:0000256" key="4">
    <source>
        <dbReference type="ARBA" id="ARBA00022692"/>
    </source>
</evidence>
<reference evidence="10" key="1">
    <citation type="submission" date="2017-11" db="EMBL/GenBank/DDBJ databases">
        <authorList>
            <person name="Kuznetsova I."/>
            <person name="Sazanova A."/>
            <person name="Chirak E."/>
            <person name="Safronova V."/>
            <person name="Willems A."/>
        </authorList>
    </citation>
    <scope>NUCLEOTIDE SEQUENCE [LARGE SCALE GENOMIC DNA]</scope>
    <source>
        <strain evidence="10">STM 196</strain>
    </source>
</reference>
<dbReference type="AlphaFoldDB" id="A0A2P7BMI1"/>
<gene>
    <name evidence="9" type="ORF">CU102_17485</name>
</gene>
<evidence type="ECO:0000256" key="2">
    <source>
        <dbReference type="ARBA" id="ARBA00022448"/>
    </source>
</evidence>
<dbReference type="InterPro" id="IPR000515">
    <property type="entry name" value="MetI-like"/>
</dbReference>
<dbReference type="InterPro" id="IPR045621">
    <property type="entry name" value="BPD_transp_1_N"/>
</dbReference>
<dbReference type="CDD" id="cd06261">
    <property type="entry name" value="TM_PBP2"/>
    <property type="match status" value="1"/>
</dbReference>
<dbReference type="SUPFAM" id="SSF161098">
    <property type="entry name" value="MetI-like"/>
    <property type="match status" value="1"/>
</dbReference>
<comment type="caution">
    <text evidence="9">The sequence shown here is derived from an EMBL/GenBank/DDBJ whole genome shotgun (WGS) entry which is preliminary data.</text>
</comment>
<organism evidence="9 10">
    <name type="scientific">Phyllobacterium brassicacearum</name>
    <dbReference type="NCBI Taxonomy" id="314235"/>
    <lineage>
        <taxon>Bacteria</taxon>
        <taxon>Pseudomonadati</taxon>
        <taxon>Pseudomonadota</taxon>
        <taxon>Alphaproteobacteria</taxon>
        <taxon>Hyphomicrobiales</taxon>
        <taxon>Phyllobacteriaceae</taxon>
        <taxon>Phyllobacterium</taxon>
    </lineage>
</organism>
<dbReference type="Proteomes" id="UP000241444">
    <property type="component" value="Unassembled WGS sequence"/>
</dbReference>
<dbReference type="GO" id="GO:0005886">
    <property type="term" value="C:plasma membrane"/>
    <property type="evidence" value="ECO:0007669"/>
    <property type="project" value="UniProtKB-SubCell"/>
</dbReference>
<name>A0A2P7BMI1_9HYPH</name>
<keyword evidence="4 7" id="KW-0812">Transmembrane</keyword>
<evidence type="ECO:0000259" key="8">
    <source>
        <dbReference type="PROSITE" id="PS50928"/>
    </source>
</evidence>
<dbReference type="EMBL" id="PGGO01000013">
    <property type="protein sequence ID" value="PSH67678.1"/>
    <property type="molecule type" value="Genomic_DNA"/>
</dbReference>
<dbReference type="Gene3D" id="1.10.3720.10">
    <property type="entry name" value="MetI-like"/>
    <property type="match status" value="1"/>
</dbReference>
<evidence type="ECO:0000256" key="7">
    <source>
        <dbReference type="RuleBase" id="RU363032"/>
    </source>
</evidence>
<comment type="similarity">
    <text evidence="7">Belongs to the binding-protein-dependent transport system permease family.</text>
</comment>